<gene>
    <name evidence="3" type="ORF">AFUS01_LOCUS16834</name>
</gene>
<feature type="region of interest" description="Disordered" evidence="1">
    <location>
        <begin position="1"/>
        <end position="20"/>
    </location>
</feature>
<dbReference type="EMBL" id="CAJVCH010157276">
    <property type="protein sequence ID" value="CAG7728023.1"/>
    <property type="molecule type" value="Genomic_DNA"/>
</dbReference>
<keyword evidence="2" id="KW-1133">Transmembrane helix</keyword>
<organism evidence="3 4">
    <name type="scientific">Allacma fusca</name>
    <dbReference type="NCBI Taxonomy" id="39272"/>
    <lineage>
        <taxon>Eukaryota</taxon>
        <taxon>Metazoa</taxon>
        <taxon>Ecdysozoa</taxon>
        <taxon>Arthropoda</taxon>
        <taxon>Hexapoda</taxon>
        <taxon>Collembola</taxon>
        <taxon>Symphypleona</taxon>
        <taxon>Sminthuridae</taxon>
        <taxon>Allacma</taxon>
    </lineage>
</organism>
<feature type="region of interest" description="Disordered" evidence="1">
    <location>
        <begin position="26"/>
        <end position="76"/>
    </location>
</feature>
<evidence type="ECO:0000256" key="1">
    <source>
        <dbReference type="SAM" id="MobiDB-lite"/>
    </source>
</evidence>
<evidence type="ECO:0000313" key="4">
    <source>
        <dbReference type="Proteomes" id="UP000708208"/>
    </source>
</evidence>
<feature type="compositionally biased region" description="Low complexity" evidence="1">
    <location>
        <begin position="1"/>
        <end position="13"/>
    </location>
</feature>
<evidence type="ECO:0000313" key="3">
    <source>
        <dbReference type="EMBL" id="CAG7728023.1"/>
    </source>
</evidence>
<keyword evidence="4" id="KW-1185">Reference proteome</keyword>
<keyword evidence="2" id="KW-0812">Transmembrane</keyword>
<dbReference type="Proteomes" id="UP000708208">
    <property type="component" value="Unassembled WGS sequence"/>
</dbReference>
<proteinExistence type="predicted"/>
<feature type="compositionally biased region" description="Polar residues" evidence="1">
    <location>
        <begin position="64"/>
        <end position="76"/>
    </location>
</feature>
<sequence>MVTLQLQQPQVQTRDQDMPPTYFEVVKENDLGPPPPYNSSITPPKRNKQIEANPKTTGFHPEFGSNSGQSSSEVPTVSQHVPSIPIHIAAIPAFNRHHNHQSRNRRHSTRHMIPIDHQPSQNHSTIKLRVLIYMLVVMILILIVVPGFVLHSRYYHWNF</sequence>
<feature type="transmembrane region" description="Helical" evidence="2">
    <location>
        <begin position="130"/>
        <end position="150"/>
    </location>
</feature>
<dbReference type="AlphaFoldDB" id="A0A8J2K1U4"/>
<comment type="caution">
    <text evidence="3">The sequence shown here is derived from an EMBL/GenBank/DDBJ whole genome shotgun (WGS) entry which is preliminary data.</text>
</comment>
<accession>A0A8J2K1U4</accession>
<evidence type="ECO:0000256" key="2">
    <source>
        <dbReference type="SAM" id="Phobius"/>
    </source>
</evidence>
<name>A0A8J2K1U4_9HEXA</name>
<keyword evidence="2" id="KW-0472">Membrane</keyword>
<reference evidence="3" key="1">
    <citation type="submission" date="2021-06" db="EMBL/GenBank/DDBJ databases">
        <authorList>
            <person name="Hodson N. C."/>
            <person name="Mongue J. A."/>
            <person name="Jaron S. K."/>
        </authorList>
    </citation>
    <scope>NUCLEOTIDE SEQUENCE</scope>
</reference>
<protein>
    <submittedName>
        <fullName evidence="3">Uncharacterized protein</fullName>
    </submittedName>
</protein>